<proteinExistence type="predicted"/>
<name>A0A4Y2JRF4_ARAVE</name>
<dbReference type="AlphaFoldDB" id="A0A4Y2JRF4"/>
<accession>A0A4Y2JRF4</accession>
<keyword evidence="2" id="KW-1185">Reference proteome</keyword>
<organism evidence="1 2">
    <name type="scientific">Araneus ventricosus</name>
    <name type="common">Orbweaver spider</name>
    <name type="synonym">Epeira ventricosa</name>
    <dbReference type="NCBI Taxonomy" id="182803"/>
    <lineage>
        <taxon>Eukaryota</taxon>
        <taxon>Metazoa</taxon>
        <taxon>Ecdysozoa</taxon>
        <taxon>Arthropoda</taxon>
        <taxon>Chelicerata</taxon>
        <taxon>Arachnida</taxon>
        <taxon>Araneae</taxon>
        <taxon>Araneomorphae</taxon>
        <taxon>Entelegynae</taxon>
        <taxon>Araneoidea</taxon>
        <taxon>Araneidae</taxon>
        <taxon>Araneus</taxon>
    </lineage>
</organism>
<reference evidence="1 2" key="1">
    <citation type="journal article" date="2019" name="Sci. Rep.">
        <title>Orb-weaving spider Araneus ventricosus genome elucidates the spidroin gene catalogue.</title>
        <authorList>
            <person name="Kono N."/>
            <person name="Nakamura H."/>
            <person name="Ohtoshi R."/>
            <person name="Moran D.A.P."/>
            <person name="Shinohara A."/>
            <person name="Yoshida Y."/>
            <person name="Fujiwara M."/>
            <person name="Mori M."/>
            <person name="Tomita M."/>
            <person name="Arakawa K."/>
        </authorList>
    </citation>
    <scope>NUCLEOTIDE SEQUENCE [LARGE SCALE GENOMIC DNA]</scope>
</reference>
<gene>
    <name evidence="1" type="ORF">AVEN_179023_1</name>
</gene>
<protein>
    <submittedName>
        <fullName evidence="1">Uncharacterized protein</fullName>
    </submittedName>
</protein>
<evidence type="ECO:0000313" key="2">
    <source>
        <dbReference type="Proteomes" id="UP000499080"/>
    </source>
</evidence>
<evidence type="ECO:0000313" key="1">
    <source>
        <dbReference type="EMBL" id="GBM92068.1"/>
    </source>
</evidence>
<dbReference type="Proteomes" id="UP000499080">
    <property type="component" value="Unassembled WGS sequence"/>
</dbReference>
<comment type="caution">
    <text evidence="1">The sequence shown here is derived from an EMBL/GenBank/DDBJ whole genome shotgun (WGS) entry which is preliminary data.</text>
</comment>
<sequence length="103" mass="11632">MPPLLDSPAYLMFLRQVLPEMLDEEQVSQPLRSFSLFPEYDGACGCSHSAALPKEGIKSGGDQWRECRTTITRTTTGSTQYYGQEYLKTKLRRDRHCPNSGSV</sequence>
<dbReference type="EMBL" id="BGPR01111448">
    <property type="protein sequence ID" value="GBM92068.1"/>
    <property type="molecule type" value="Genomic_DNA"/>
</dbReference>